<name>A0A4Q7M072_9MICO</name>
<keyword evidence="7" id="KW-1185">Reference proteome</keyword>
<dbReference type="PANTHER" id="PTHR43400:SF10">
    <property type="entry name" value="3-OXOSTEROID 1-DEHYDROGENASE"/>
    <property type="match status" value="1"/>
</dbReference>
<proteinExistence type="predicted"/>
<evidence type="ECO:0000256" key="2">
    <source>
        <dbReference type="ARBA" id="ARBA00022630"/>
    </source>
</evidence>
<dbReference type="SUPFAM" id="SSF56425">
    <property type="entry name" value="Succinate dehydrogenase/fumarate reductase flavoprotein, catalytic domain"/>
    <property type="match status" value="1"/>
</dbReference>
<dbReference type="Pfam" id="PF00890">
    <property type="entry name" value="FAD_binding_2"/>
    <property type="match status" value="1"/>
</dbReference>
<reference evidence="6 7" key="1">
    <citation type="submission" date="2019-02" db="EMBL/GenBank/DDBJ databases">
        <title>Sequencing the genomes of 1000 actinobacteria strains.</title>
        <authorList>
            <person name="Klenk H.-P."/>
        </authorList>
    </citation>
    <scope>NUCLEOTIDE SEQUENCE [LARGE SCALE GENOMIC DNA]</scope>
    <source>
        <strain evidence="6 7">DSM 16932</strain>
    </source>
</reference>
<keyword evidence="3" id="KW-0274">FAD</keyword>
<dbReference type="AlphaFoldDB" id="A0A4Q7M072"/>
<dbReference type="RefSeq" id="WP_130412861.1">
    <property type="nucleotide sequence ID" value="NZ_SGWX01000001.1"/>
</dbReference>
<dbReference type="InterPro" id="IPR027477">
    <property type="entry name" value="Succ_DH/fumarate_Rdtase_cat_sf"/>
</dbReference>
<evidence type="ECO:0000256" key="3">
    <source>
        <dbReference type="ARBA" id="ARBA00022827"/>
    </source>
</evidence>
<dbReference type="EMBL" id="SGWX01000001">
    <property type="protein sequence ID" value="RZS60724.1"/>
    <property type="molecule type" value="Genomic_DNA"/>
</dbReference>
<evidence type="ECO:0000313" key="7">
    <source>
        <dbReference type="Proteomes" id="UP000293852"/>
    </source>
</evidence>
<evidence type="ECO:0000256" key="1">
    <source>
        <dbReference type="ARBA" id="ARBA00001974"/>
    </source>
</evidence>
<organism evidence="6 7">
    <name type="scientific">Xylanimonas ulmi</name>
    <dbReference type="NCBI Taxonomy" id="228973"/>
    <lineage>
        <taxon>Bacteria</taxon>
        <taxon>Bacillati</taxon>
        <taxon>Actinomycetota</taxon>
        <taxon>Actinomycetes</taxon>
        <taxon>Micrococcales</taxon>
        <taxon>Promicromonosporaceae</taxon>
        <taxon>Xylanimonas</taxon>
    </lineage>
</organism>
<dbReference type="Proteomes" id="UP000293852">
    <property type="component" value="Unassembled WGS sequence"/>
</dbReference>
<sequence length="549" mass="56861">MTGSLDVDLLVAGSGAAGLTAALTARDAGLSVLLVESTELIGGSSATSGGGLWAPGHGVLSDGGQPRPEPVDDVGAAARYLAALTGDDAATSPARQLAFLNGAAPMVSWLHSQGFAFDGGLSMADYYLDVPGASRQGREVVPARWDARALGPWAERVRKLFPLPVHAAEVGGLALAGRTRSGLTTAARVAVASAGGMLRGGRIWGAGRSLVGQLLHLCLRAGVQVWLDAPVSDLVTDAGGNVTAAIVTRAGRRVDVRTARGVVLATGGFARDPALRAAHLPVPSTSWTVAAPGDLGDGILAGRAVGAAWTLMDEAWWGPTIIGPGGRPQFVLWERSMPHAFLVDRSGQRFCDESGVLEDVGRALLEVGESWLLLDARHRASYPFGWLPPRVPPVRWLASGAMIRDRSLARLATRTGIDADGLRDTARRFAGQAITGVDLDFGRGATEYDRTVYADPRVRPNPNLGAVSRPPFYAVPVHAGDVGTKGGLLTDGNARVLRVDGEPIRGLYAAGNTAASVMGRSFPAPGATLGPAMTFGYVAGLHAAGRSSQ</sequence>
<dbReference type="InterPro" id="IPR050315">
    <property type="entry name" value="FAD-oxidoreductase_2"/>
</dbReference>
<dbReference type="SUPFAM" id="SSF51905">
    <property type="entry name" value="FAD/NAD(P)-binding domain"/>
    <property type="match status" value="1"/>
</dbReference>
<feature type="domain" description="FAD-dependent oxidoreductase 2 FAD-binding" evidence="5">
    <location>
        <begin position="8"/>
        <end position="529"/>
    </location>
</feature>
<dbReference type="InterPro" id="IPR003953">
    <property type="entry name" value="FAD-dep_OxRdtase_2_FAD-bd"/>
</dbReference>
<dbReference type="Gene3D" id="3.50.50.60">
    <property type="entry name" value="FAD/NAD(P)-binding domain"/>
    <property type="match status" value="2"/>
</dbReference>
<dbReference type="InterPro" id="IPR036188">
    <property type="entry name" value="FAD/NAD-bd_sf"/>
</dbReference>
<dbReference type="GO" id="GO:0033765">
    <property type="term" value="F:steroid dehydrogenase activity, acting on the CH-CH group of donors"/>
    <property type="evidence" value="ECO:0007669"/>
    <property type="project" value="UniProtKB-ARBA"/>
</dbReference>
<evidence type="ECO:0000259" key="5">
    <source>
        <dbReference type="Pfam" id="PF00890"/>
    </source>
</evidence>
<keyword evidence="4" id="KW-0560">Oxidoreductase</keyword>
<evidence type="ECO:0000313" key="6">
    <source>
        <dbReference type="EMBL" id="RZS60724.1"/>
    </source>
</evidence>
<dbReference type="OrthoDB" id="9813348at2"/>
<keyword evidence="2" id="KW-0285">Flavoprotein</keyword>
<evidence type="ECO:0000256" key="4">
    <source>
        <dbReference type="ARBA" id="ARBA00023002"/>
    </source>
</evidence>
<dbReference type="GO" id="GO:0008202">
    <property type="term" value="P:steroid metabolic process"/>
    <property type="evidence" value="ECO:0007669"/>
    <property type="project" value="UniProtKB-ARBA"/>
</dbReference>
<dbReference type="PRINTS" id="PR00411">
    <property type="entry name" value="PNDRDTASEI"/>
</dbReference>
<accession>A0A4Q7M072</accession>
<protein>
    <submittedName>
        <fullName evidence="6">3-oxosteroid 1-dehydrogenase</fullName>
    </submittedName>
</protein>
<gene>
    <name evidence="6" type="ORF">EV386_1000</name>
</gene>
<comment type="cofactor">
    <cofactor evidence="1">
        <name>FAD</name>
        <dbReference type="ChEBI" id="CHEBI:57692"/>
    </cofactor>
</comment>
<dbReference type="PANTHER" id="PTHR43400">
    <property type="entry name" value="FUMARATE REDUCTASE"/>
    <property type="match status" value="1"/>
</dbReference>
<comment type="caution">
    <text evidence="6">The sequence shown here is derived from an EMBL/GenBank/DDBJ whole genome shotgun (WGS) entry which is preliminary data.</text>
</comment>